<protein>
    <submittedName>
        <fullName evidence="1">Uncharacterized protein</fullName>
    </submittedName>
</protein>
<comment type="caution">
    <text evidence="1">The sequence shown here is derived from an EMBL/GenBank/DDBJ whole genome shotgun (WGS) entry which is preliminary data.</text>
</comment>
<gene>
    <name evidence="1" type="ORF">S01H4_16252</name>
</gene>
<accession>X0YEA5</accession>
<sequence>MVASLAVASAYIGTVIIQAQLKEGAAFNLRPQAIAHLVYA</sequence>
<dbReference type="EMBL" id="BART01007118">
    <property type="protein sequence ID" value="GAG54200.1"/>
    <property type="molecule type" value="Genomic_DNA"/>
</dbReference>
<name>X0YEA5_9ZZZZ</name>
<evidence type="ECO:0000313" key="1">
    <source>
        <dbReference type="EMBL" id="GAG54200.1"/>
    </source>
</evidence>
<dbReference type="AlphaFoldDB" id="X0YEA5"/>
<proteinExistence type="predicted"/>
<organism evidence="1">
    <name type="scientific">marine sediment metagenome</name>
    <dbReference type="NCBI Taxonomy" id="412755"/>
    <lineage>
        <taxon>unclassified sequences</taxon>
        <taxon>metagenomes</taxon>
        <taxon>ecological metagenomes</taxon>
    </lineage>
</organism>
<reference evidence="1" key="1">
    <citation type="journal article" date="2014" name="Front. Microbiol.">
        <title>High frequency of phylogenetically diverse reductive dehalogenase-homologous genes in deep subseafloor sedimentary metagenomes.</title>
        <authorList>
            <person name="Kawai M."/>
            <person name="Futagami T."/>
            <person name="Toyoda A."/>
            <person name="Takaki Y."/>
            <person name="Nishi S."/>
            <person name="Hori S."/>
            <person name="Arai W."/>
            <person name="Tsubouchi T."/>
            <person name="Morono Y."/>
            <person name="Uchiyama I."/>
            <person name="Ito T."/>
            <person name="Fujiyama A."/>
            <person name="Inagaki F."/>
            <person name="Takami H."/>
        </authorList>
    </citation>
    <scope>NUCLEOTIDE SEQUENCE</scope>
    <source>
        <strain evidence="1">Expedition CK06-06</strain>
    </source>
</reference>